<evidence type="ECO:0000256" key="4">
    <source>
        <dbReference type="ARBA" id="ARBA00023014"/>
    </source>
</evidence>
<evidence type="ECO:0000313" key="7">
    <source>
        <dbReference type="EMBL" id="KHE93137.1"/>
    </source>
</evidence>
<evidence type="ECO:0000256" key="3">
    <source>
        <dbReference type="ARBA" id="ARBA00023004"/>
    </source>
</evidence>
<keyword evidence="2" id="KW-0479">Metal-binding</keyword>
<keyword evidence="5" id="KW-0175">Coiled coil</keyword>
<protein>
    <recommendedName>
        <fullName evidence="6">4Fe-4S domain-containing protein</fullName>
    </recommendedName>
</protein>
<dbReference type="GO" id="GO:0051539">
    <property type="term" value="F:4 iron, 4 sulfur cluster binding"/>
    <property type="evidence" value="ECO:0007669"/>
    <property type="project" value="UniProtKB-KW"/>
</dbReference>
<dbReference type="Pfam" id="PF12654">
    <property type="entry name" value="DUF3786"/>
    <property type="match status" value="1"/>
</dbReference>
<name>A0A0B0EJA9_9BACT</name>
<feature type="coiled-coil region" evidence="5">
    <location>
        <begin position="54"/>
        <end position="81"/>
    </location>
</feature>
<dbReference type="InterPro" id="IPR007202">
    <property type="entry name" value="4Fe-4S_dom"/>
</dbReference>
<dbReference type="EMBL" id="JRYO01000071">
    <property type="protein sequence ID" value="KHE93137.1"/>
    <property type="molecule type" value="Genomic_DNA"/>
</dbReference>
<evidence type="ECO:0000259" key="6">
    <source>
        <dbReference type="PROSITE" id="PS51656"/>
    </source>
</evidence>
<keyword evidence="4" id="KW-0411">Iron-sulfur</keyword>
<sequence>MIETYKKLPGTNCGECGESTCMAFALRVKSAKRKISECPYVNQVDDELVDQGPVVTMENNYKRVSRELEEEIKQVNLQEAAAAIGGNYENSDNGEVIRLKMMNKEYEVSNEGLFENGSYCEDSWSKIIIYDYVRRKGEISLTGDWVSLGHFPGAASHSKAFQKNAEDKISEKFNSDLSGLVSRCNDLEGIETSGKLKADYVCGFNLLPRVPMYLCFWEADDEYSASCKLYVDRSADAYIDIEYLAYLLEWFVKIFVE</sequence>
<accession>A0A0B0EJA9</accession>
<proteinExistence type="predicted"/>
<dbReference type="InterPro" id="IPR011005">
    <property type="entry name" value="Dihydropteroate_synth-like_sf"/>
</dbReference>
<keyword evidence="1" id="KW-0004">4Fe-4S</keyword>
<dbReference type="Gene3D" id="3.20.20.20">
    <property type="entry name" value="Dihydropteroate synthase-like"/>
    <property type="match status" value="1"/>
</dbReference>
<dbReference type="AlphaFoldDB" id="A0A0B0EJA9"/>
<dbReference type="GO" id="GO:0046872">
    <property type="term" value="F:metal ion binding"/>
    <property type="evidence" value="ECO:0007669"/>
    <property type="project" value="UniProtKB-KW"/>
</dbReference>
<reference evidence="7 8" key="1">
    <citation type="submission" date="2014-10" db="EMBL/GenBank/DDBJ databases">
        <title>Draft genome of anammox bacterium scalindua brodae, obtained using differential coverage binning of sequence data from two enrichment reactors.</title>
        <authorList>
            <person name="Speth D.R."/>
            <person name="Russ L."/>
            <person name="Kartal B."/>
            <person name="Op den Camp H.J."/>
            <person name="Dutilh B.E."/>
            <person name="Jetten M.S."/>
        </authorList>
    </citation>
    <scope>NUCLEOTIDE SEQUENCE [LARGE SCALE GENOMIC DNA]</scope>
    <source>
        <strain evidence="7">RU1</strain>
    </source>
</reference>
<dbReference type="eggNOG" id="COG1456">
    <property type="taxonomic scope" value="Bacteria"/>
</dbReference>
<feature type="domain" description="4Fe-4S" evidence="6">
    <location>
        <begin position="1"/>
        <end position="56"/>
    </location>
</feature>
<dbReference type="Proteomes" id="UP000030652">
    <property type="component" value="Unassembled WGS sequence"/>
</dbReference>
<organism evidence="7 8">
    <name type="scientific">Candidatus Scalindua brodae</name>
    <dbReference type="NCBI Taxonomy" id="237368"/>
    <lineage>
        <taxon>Bacteria</taxon>
        <taxon>Pseudomonadati</taxon>
        <taxon>Planctomycetota</taxon>
        <taxon>Candidatus Brocadiia</taxon>
        <taxon>Candidatus Brocadiales</taxon>
        <taxon>Candidatus Scalinduaceae</taxon>
        <taxon>Candidatus Scalindua</taxon>
    </lineage>
</organism>
<dbReference type="Pfam" id="PF04060">
    <property type="entry name" value="FeS"/>
    <property type="match status" value="1"/>
</dbReference>
<evidence type="ECO:0000313" key="8">
    <source>
        <dbReference type="Proteomes" id="UP000030652"/>
    </source>
</evidence>
<dbReference type="InterPro" id="IPR024264">
    <property type="entry name" value="DUF3786"/>
</dbReference>
<comment type="caution">
    <text evidence="7">The sequence shown here is derived from an EMBL/GenBank/DDBJ whole genome shotgun (WGS) entry which is preliminary data.</text>
</comment>
<evidence type="ECO:0000256" key="1">
    <source>
        <dbReference type="ARBA" id="ARBA00022485"/>
    </source>
</evidence>
<gene>
    <name evidence="7" type="ORF">SCABRO_01056</name>
</gene>
<evidence type="ECO:0000256" key="2">
    <source>
        <dbReference type="ARBA" id="ARBA00022723"/>
    </source>
</evidence>
<dbReference type="PROSITE" id="PS51656">
    <property type="entry name" value="4FE4S"/>
    <property type="match status" value="1"/>
</dbReference>
<keyword evidence="3" id="KW-0408">Iron</keyword>
<evidence type="ECO:0000256" key="5">
    <source>
        <dbReference type="SAM" id="Coils"/>
    </source>
</evidence>